<reference evidence="3" key="1">
    <citation type="submission" date="2015-08" db="EMBL/GenBank/DDBJ databases">
        <authorList>
            <person name="Babu N.S."/>
            <person name="Beckwith C.J."/>
            <person name="Beseler K.G."/>
            <person name="Brison A."/>
            <person name="Carone J.V."/>
            <person name="Caskin T.P."/>
            <person name="Diamond M."/>
            <person name="Durham M.E."/>
            <person name="Foxe J.M."/>
            <person name="Go M."/>
            <person name="Henderson B.A."/>
            <person name="Jones I.B."/>
            <person name="McGettigan J.A."/>
            <person name="Micheletti S.J."/>
            <person name="Nasrallah M.E."/>
            <person name="Ortiz D."/>
            <person name="Piller C.R."/>
            <person name="Privatt S.R."/>
            <person name="Schneider S.L."/>
            <person name="Sharp S."/>
            <person name="Smith T.C."/>
            <person name="Stanton J.D."/>
            <person name="Ullery H.E."/>
            <person name="Wilson R.J."/>
            <person name="Serrano M.G."/>
            <person name="Buck G."/>
            <person name="Lee V."/>
            <person name="Wang Y."/>
            <person name="Carvalho R."/>
            <person name="Voegtly L."/>
            <person name="Shi R."/>
            <person name="Duckworth R."/>
            <person name="Johnson A."/>
            <person name="Loviza R."/>
            <person name="Walstead R."/>
            <person name="Shah Z."/>
            <person name="Kiflezghi M."/>
            <person name="Wade K."/>
            <person name="Ball S.L."/>
            <person name="Bradley K.W."/>
            <person name="Asai D.J."/>
            <person name="Bowman C.A."/>
            <person name="Russell D.A."/>
            <person name="Pope W.H."/>
            <person name="Jacobs-Sera D."/>
            <person name="Hendrix R.W."/>
            <person name="Hatfull G.F."/>
        </authorList>
    </citation>
    <scope>NUCLEOTIDE SEQUENCE [LARGE SCALE GENOMIC DNA]</scope>
</reference>
<feature type="region of interest" description="Disordered" evidence="2">
    <location>
        <begin position="660"/>
        <end position="683"/>
    </location>
</feature>
<dbReference type="EMBL" id="LN877950">
    <property type="protein sequence ID" value="CUV05437.1"/>
    <property type="molecule type" value="Genomic_DNA"/>
</dbReference>
<dbReference type="VEuPathDB" id="CryptoDB:ChTU502y2012_403g0265"/>
<feature type="compositionally biased region" description="Low complexity" evidence="2">
    <location>
        <begin position="94"/>
        <end position="109"/>
    </location>
</feature>
<dbReference type="InterPro" id="IPR024943">
    <property type="entry name" value="Enhancer_polycomb"/>
</dbReference>
<dbReference type="GO" id="GO:0035267">
    <property type="term" value="C:NuA4 histone acetyltransferase complex"/>
    <property type="evidence" value="ECO:0007669"/>
    <property type="project" value="InterPro"/>
</dbReference>
<protein>
    <submittedName>
        <fullName evidence="3">Uncharacterized protein</fullName>
    </submittedName>
</protein>
<evidence type="ECO:0000256" key="2">
    <source>
        <dbReference type="SAM" id="MobiDB-lite"/>
    </source>
</evidence>
<dbReference type="Proteomes" id="UP000199752">
    <property type="component" value="Chromosome 4"/>
</dbReference>
<evidence type="ECO:0000313" key="3">
    <source>
        <dbReference type="EMBL" id="CUV05437.1"/>
    </source>
</evidence>
<organism evidence="3">
    <name type="scientific">Cryptosporidium hominis</name>
    <dbReference type="NCBI Taxonomy" id="237895"/>
    <lineage>
        <taxon>Eukaryota</taxon>
        <taxon>Sar</taxon>
        <taxon>Alveolata</taxon>
        <taxon>Apicomplexa</taxon>
        <taxon>Conoidasida</taxon>
        <taxon>Coccidia</taxon>
        <taxon>Eucoccidiorida</taxon>
        <taxon>Eimeriorina</taxon>
        <taxon>Cryptosporidiidae</taxon>
        <taxon>Cryptosporidium</taxon>
    </lineage>
</organism>
<sequence length="747" mass="83510">MSQTSTRNARPKTLDPQKKLQVVFSISQLEKALEEGNDKLEPDEVRNIIDEEKQRIQEVINQMRAKEKEKSSQKQSTGNDSSVSSSTSKDKDNSNTNSHAGSATSSGGSSCAGGLGGSSGSLSGAAASSILVPPVEICPLNVPKLIAFQRPEHYIRFPVHKEFVSGIRLEDGTVVHYNMVKIDEEFLQSLSEHMKVGVSESDFIKMIDFMEKSTGRGSEISFDEALQICRERGLSSIKNQQALLIYKYWRMRRHKLGKPLLRHFWPITSPHDSSPYACFRPRVREKMTLRRPRRNNKETLEKLEKLLDDFRKVEKSFRKLRQRDEKKLLLAELDTCIFDQRRHEITDPFYRCPIWDRLKNYKQQKRQHKKEMRGVSQLSIGTGAGGSIAQLFTGGGVMGLTAGSPLLIQGGDFSSSFNFGDLSMFIKKLSSEIGNLDMLLKYSWENETSLLSYYYYGSLQLTSSIFNVFRTYAGKQDHTEAIKNGENTDQSFSVMSDGNKGEVIMAQTPGRSSNIESAKLNEDCQRSQENQAQPGPSPAFCRIAIPNYIQSIYKNGVDLARLEPLQSLRTPCRPHRLVRRRGRGGRIWFDRHLLFQDNFEPHFTDPDKLDLASNCGGSNQFIISSYFRKTASMCDLIDELCTEGNFDPFGNSSNGNNTQGISVSISSSSNNTGIHHSSMNDLPKSTIRLSGTMNNPNSNLGAASMPINPVVGVNNTNSAAGFSTGNQNPTNRSIPRNASYLDAEMTC</sequence>
<dbReference type="PANTHER" id="PTHR14898">
    <property type="entry name" value="ENHANCER OF POLYCOMB"/>
    <property type="match status" value="1"/>
</dbReference>
<keyword evidence="1" id="KW-0175">Coiled coil</keyword>
<dbReference type="GO" id="GO:0006357">
    <property type="term" value="P:regulation of transcription by RNA polymerase II"/>
    <property type="evidence" value="ECO:0007669"/>
    <property type="project" value="InterPro"/>
</dbReference>
<dbReference type="VEuPathDB" id="CryptoDB:Chro.40074"/>
<accession>A0A0S4TE04</accession>
<feature type="coiled-coil region" evidence="1">
    <location>
        <begin position="293"/>
        <end position="323"/>
    </location>
</feature>
<dbReference type="VEuPathDB" id="CryptoDB:CHUDEA4_580"/>
<name>A0A0S4TE04_CRYHO</name>
<dbReference type="GO" id="GO:0005634">
    <property type="term" value="C:nucleus"/>
    <property type="evidence" value="ECO:0007669"/>
    <property type="project" value="UniProtKB-SubCell"/>
</dbReference>
<evidence type="ECO:0000256" key="1">
    <source>
        <dbReference type="SAM" id="Coils"/>
    </source>
</evidence>
<feature type="compositionally biased region" description="Low complexity" evidence="2">
    <location>
        <begin position="660"/>
        <end position="677"/>
    </location>
</feature>
<dbReference type="AlphaFoldDB" id="A0A0S4TE04"/>
<proteinExistence type="predicted"/>
<feature type="region of interest" description="Disordered" evidence="2">
    <location>
        <begin position="59"/>
        <end position="118"/>
    </location>
</feature>
<dbReference type="VEuPathDB" id="CryptoDB:GY17_00003169"/>
<dbReference type="OrthoDB" id="435275at2759"/>
<gene>
    <name evidence="3" type="ORF">CHUDEA4_580</name>
</gene>
<feature type="compositionally biased region" description="Low complexity" evidence="2">
    <location>
        <begin position="73"/>
        <end position="87"/>
    </location>
</feature>